<evidence type="ECO:0000256" key="4">
    <source>
        <dbReference type="SAM" id="MobiDB-lite"/>
    </source>
</evidence>
<name>A0AAY4ANZ1_9TELE</name>
<feature type="domain" description="C2" evidence="5">
    <location>
        <begin position="657"/>
        <end position="795"/>
    </location>
</feature>
<dbReference type="PROSITE" id="PS50004">
    <property type="entry name" value="C2"/>
    <property type="match status" value="1"/>
</dbReference>
<evidence type="ECO:0000259" key="5">
    <source>
        <dbReference type="PROSITE" id="PS50004"/>
    </source>
</evidence>
<dbReference type="SMART" id="SM00239">
    <property type="entry name" value="C2"/>
    <property type="match status" value="1"/>
</dbReference>
<feature type="region of interest" description="Disordered" evidence="4">
    <location>
        <begin position="83"/>
        <end position="126"/>
    </location>
</feature>
<dbReference type="PANTHER" id="PTHR13076:SF5">
    <property type="entry name" value="COILED-COIL AND C2 DOMAIN-CONTAINING PROTEIN 1B"/>
    <property type="match status" value="1"/>
</dbReference>
<dbReference type="GeneID" id="114788182"/>
<dbReference type="Pfam" id="PF21528">
    <property type="entry name" value="CC2D1A-B_DM14"/>
    <property type="match status" value="4"/>
</dbReference>
<dbReference type="GeneTree" id="ENSGT00390000009595"/>
<accession>A0AAY4ANZ1</accession>
<gene>
    <name evidence="6" type="primary">CC2D1B</name>
</gene>
<feature type="compositionally biased region" description="Acidic residues" evidence="4">
    <location>
        <begin position="111"/>
        <end position="120"/>
    </location>
</feature>
<proteinExistence type="inferred from homology"/>
<dbReference type="InterPro" id="IPR006608">
    <property type="entry name" value="CC2D1A/B_DM14"/>
</dbReference>
<feature type="compositionally biased region" description="Acidic residues" evidence="4">
    <location>
        <begin position="88"/>
        <end position="104"/>
    </location>
</feature>
<feature type="region of interest" description="Disordered" evidence="4">
    <location>
        <begin position="199"/>
        <end position="265"/>
    </location>
</feature>
<feature type="region of interest" description="Disordered" evidence="4">
    <location>
        <begin position="454"/>
        <end position="483"/>
    </location>
</feature>
<dbReference type="InterPro" id="IPR000008">
    <property type="entry name" value="C2_dom"/>
</dbReference>
<dbReference type="SUPFAM" id="SSF49562">
    <property type="entry name" value="C2 domain (Calcium/lipid-binding domain, CaLB)"/>
    <property type="match status" value="1"/>
</dbReference>
<comment type="similarity">
    <text evidence="1">Belongs to the CC2D1 family.</text>
</comment>
<reference evidence="6" key="3">
    <citation type="submission" date="2025-09" db="UniProtKB">
        <authorList>
            <consortium name="Ensembl"/>
        </authorList>
    </citation>
    <scope>IDENTIFICATION</scope>
</reference>
<keyword evidence="7" id="KW-1185">Reference proteome</keyword>
<dbReference type="AlphaFoldDB" id="A0AAY4ANZ1"/>
<dbReference type="CDD" id="cd08690">
    <property type="entry name" value="C2_Freud-1"/>
    <property type="match status" value="1"/>
</dbReference>
<dbReference type="Pfam" id="PF00168">
    <property type="entry name" value="C2"/>
    <property type="match status" value="1"/>
</dbReference>
<evidence type="ECO:0000256" key="1">
    <source>
        <dbReference type="ARBA" id="ARBA00010672"/>
    </source>
</evidence>
<dbReference type="InterPro" id="IPR037772">
    <property type="entry name" value="C2_Freud"/>
</dbReference>
<evidence type="ECO:0000313" key="6">
    <source>
        <dbReference type="Ensembl" id="ENSDCDP00010009066.1"/>
    </source>
</evidence>
<dbReference type="PANTHER" id="PTHR13076">
    <property type="entry name" value="COILED-COIL AND C2 DOMAIN-CONTAINING PROTEIN 1-LIKE"/>
    <property type="match status" value="1"/>
</dbReference>
<dbReference type="RefSeq" id="XP_028832307.1">
    <property type="nucleotide sequence ID" value="XM_028976474.1"/>
</dbReference>
<evidence type="ECO:0000256" key="3">
    <source>
        <dbReference type="ARBA" id="ARBA00068693"/>
    </source>
</evidence>
<reference evidence="6 7" key="1">
    <citation type="submission" date="2020-06" db="EMBL/GenBank/DDBJ databases">
        <authorList>
            <consortium name="Wellcome Sanger Institute Data Sharing"/>
        </authorList>
    </citation>
    <scope>NUCLEOTIDE SEQUENCE [LARGE SCALE GENOMIC DNA]</scope>
</reference>
<organism evidence="6 7">
    <name type="scientific">Denticeps clupeoides</name>
    <name type="common">denticle herring</name>
    <dbReference type="NCBI Taxonomy" id="299321"/>
    <lineage>
        <taxon>Eukaryota</taxon>
        <taxon>Metazoa</taxon>
        <taxon>Chordata</taxon>
        <taxon>Craniata</taxon>
        <taxon>Vertebrata</taxon>
        <taxon>Euteleostomi</taxon>
        <taxon>Actinopterygii</taxon>
        <taxon>Neopterygii</taxon>
        <taxon>Teleostei</taxon>
        <taxon>Clupei</taxon>
        <taxon>Clupeiformes</taxon>
        <taxon>Denticipitoidei</taxon>
        <taxon>Denticipitidae</taxon>
        <taxon>Denticeps</taxon>
    </lineage>
</organism>
<dbReference type="Ensembl" id="ENSDCDT00010009539.1">
    <property type="protein sequence ID" value="ENSDCDP00010009066.1"/>
    <property type="gene ID" value="ENSDCDG00010004092.1"/>
</dbReference>
<dbReference type="FunFam" id="2.60.40.150:FF:000104">
    <property type="entry name" value="coiled-coil and C2 domain-containing protein 1B"/>
    <property type="match status" value="1"/>
</dbReference>
<dbReference type="Proteomes" id="UP000694580">
    <property type="component" value="Chromosome 4"/>
</dbReference>
<feature type="compositionally biased region" description="Acidic residues" evidence="4">
    <location>
        <begin position="459"/>
        <end position="470"/>
    </location>
</feature>
<feature type="compositionally biased region" description="Polar residues" evidence="4">
    <location>
        <begin position="252"/>
        <end position="261"/>
    </location>
</feature>
<evidence type="ECO:0000313" key="7">
    <source>
        <dbReference type="Proteomes" id="UP000694580"/>
    </source>
</evidence>
<feature type="compositionally biased region" description="Polar residues" evidence="4">
    <location>
        <begin position="212"/>
        <end position="227"/>
    </location>
</feature>
<evidence type="ECO:0000256" key="2">
    <source>
        <dbReference type="ARBA" id="ARBA00023054"/>
    </source>
</evidence>
<dbReference type="SMART" id="SM00685">
    <property type="entry name" value="DM14"/>
    <property type="match status" value="4"/>
</dbReference>
<sequence>MFGKKQKRTHVTKGQGAAAAKQMGLYLDFNPNEMMDMDLNFDDSELQAEFAAITGNKAAAAGKPKKSSKAPLPMEDIEKMAAACMKDSDDEEEDDNLEDDEDLMAELQEVVGEEETDDSGADTSTTSIPIEAHTAETVMLPQQVPSVPGSLEHTLEERIAMYKKAVANAKASGESSKCRRYDRGLKTLLGMQAAARKGKQIEASEIPPPVACSTNSTAAGTNPATEQAESDSAVETLPLSLETSPLREEEPASSSTESGASKNLPMEETLVKLQRDYKAAAVKAKQAGNIDLAKTCMKTMKRMDAMIDAMQKGEPVDTSSLPPCPFRGSELCVAEEAVSSGPRPAVPASQAFMESVPQAGPPQPKNVLHALEQRLAKYQETYSQAKASDDSRKARMYERITKQYQSAIRAHKAGRAVNYQELPVPPGFPPIPGQEAAANEQGFAAVLDAANKLASEEAGGAEDEEEEEEEKKEAVKVKPSNGQKKPIQAVPMIHIDEAAPSSPVQSPKKESIHDKAVQQLEDRKKQYLKAAVQAKQKKDLEQAKQYLCTAKGFDAMIQAARNGNDVDISKLPPPLGEEEEDFIMVQHNDSQVAEKAEEIYAQLTKNLNEQYEKCTTYSKQFTHLGNITETTKFEKMAESCKKSLEMVKQYQARGLDPPKHHFESRTYNTVRIFPELSSTDMVVTIVRGINLPATQGIAAKDLSAFVKFEFPYPSSDQPQKHKTTVIKSTNNPDYNQSFTLNINRNHRGFKRVMQSKGLKLEVFQKGGFLRSDKPLGTAHLKLEKLEGQSEVREIVEVMDGRKLTGGRLEVKVRLREPLTGQDLQSTTENWLVLESTQLLL</sequence>
<reference evidence="6" key="2">
    <citation type="submission" date="2025-08" db="UniProtKB">
        <authorList>
            <consortium name="Ensembl"/>
        </authorList>
    </citation>
    <scope>IDENTIFICATION</scope>
</reference>
<keyword evidence="2" id="KW-0175">Coiled coil</keyword>
<protein>
    <recommendedName>
        <fullName evidence="3">Coiled-coil and C2 domain-containing protein 1B</fullName>
    </recommendedName>
</protein>
<dbReference type="InterPro" id="IPR039725">
    <property type="entry name" value="CC2D1A/B"/>
</dbReference>
<dbReference type="GO" id="GO:0001227">
    <property type="term" value="F:DNA-binding transcription repressor activity, RNA polymerase II-specific"/>
    <property type="evidence" value="ECO:0007669"/>
    <property type="project" value="InterPro"/>
</dbReference>
<dbReference type="Gene3D" id="2.60.40.150">
    <property type="entry name" value="C2 domain"/>
    <property type="match status" value="1"/>
</dbReference>
<dbReference type="InterPro" id="IPR035892">
    <property type="entry name" value="C2_domain_sf"/>
</dbReference>